<feature type="region of interest" description="Disordered" evidence="1">
    <location>
        <begin position="129"/>
        <end position="159"/>
    </location>
</feature>
<evidence type="ECO:0000313" key="3">
    <source>
        <dbReference type="EMBL" id="GBP51708.1"/>
    </source>
</evidence>
<evidence type="ECO:0000313" key="4">
    <source>
        <dbReference type="Proteomes" id="UP000299102"/>
    </source>
</evidence>
<feature type="transmembrane region" description="Helical" evidence="2">
    <location>
        <begin position="224"/>
        <end position="244"/>
    </location>
</feature>
<dbReference type="AlphaFoldDB" id="A0A4C1WJW3"/>
<keyword evidence="2" id="KW-0812">Transmembrane</keyword>
<name>A0A4C1WJW3_EUMVA</name>
<protein>
    <submittedName>
        <fullName evidence="3">Uncharacterized protein</fullName>
    </submittedName>
</protein>
<keyword evidence="4" id="KW-1185">Reference proteome</keyword>
<accession>A0A4C1WJW3</accession>
<keyword evidence="2" id="KW-1133">Transmembrane helix</keyword>
<organism evidence="3 4">
    <name type="scientific">Eumeta variegata</name>
    <name type="common">Bagworm moth</name>
    <name type="synonym">Eumeta japonica</name>
    <dbReference type="NCBI Taxonomy" id="151549"/>
    <lineage>
        <taxon>Eukaryota</taxon>
        <taxon>Metazoa</taxon>
        <taxon>Ecdysozoa</taxon>
        <taxon>Arthropoda</taxon>
        <taxon>Hexapoda</taxon>
        <taxon>Insecta</taxon>
        <taxon>Pterygota</taxon>
        <taxon>Neoptera</taxon>
        <taxon>Endopterygota</taxon>
        <taxon>Lepidoptera</taxon>
        <taxon>Glossata</taxon>
        <taxon>Ditrysia</taxon>
        <taxon>Tineoidea</taxon>
        <taxon>Psychidae</taxon>
        <taxon>Oiketicinae</taxon>
        <taxon>Eumeta</taxon>
    </lineage>
</organism>
<keyword evidence="2" id="KW-0472">Membrane</keyword>
<evidence type="ECO:0000256" key="2">
    <source>
        <dbReference type="SAM" id="Phobius"/>
    </source>
</evidence>
<reference evidence="3 4" key="1">
    <citation type="journal article" date="2019" name="Commun. Biol.">
        <title>The bagworm genome reveals a unique fibroin gene that provides high tensile strength.</title>
        <authorList>
            <person name="Kono N."/>
            <person name="Nakamura H."/>
            <person name="Ohtoshi R."/>
            <person name="Tomita M."/>
            <person name="Numata K."/>
            <person name="Arakawa K."/>
        </authorList>
    </citation>
    <scope>NUCLEOTIDE SEQUENCE [LARGE SCALE GENOMIC DNA]</scope>
</reference>
<evidence type="ECO:0000256" key="1">
    <source>
        <dbReference type="SAM" id="MobiDB-lite"/>
    </source>
</evidence>
<sequence length="262" mass="29826">MRRHTLTQARYATEGAIGYLKRRKRSDLDRQIERNGSSQPPLDSGYSRLKWASAAAAPRFIHAAGAPPRPQQVKTLVSHFAGTRCRRGFRTFFVREREREREREGNVRIAFFRVGGKEMGSRAFFRERAPRPPRRGEAVVHRPRRPGGARGPRGRQVADRAARAAVDPRRARPSDVPGVTVTVKLEVNRHTYEKFRDVSCCERLIGTVRTKVTRKACRSRTSSIIVVAELSLKYFQLLLVLMVFSANETATKIRGSNKIEYL</sequence>
<proteinExistence type="predicted"/>
<dbReference type="Proteomes" id="UP000299102">
    <property type="component" value="Unassembled WGS sequence"/>
</dbReference>
<feature type="compositionally biased region" description="Basic and acidic residues" evidence="1">
    <location>
        <begin position="129"/>
        <end position="140"/>
    </location>
</feature>
<gene>
    <name evidence="3" type="ORF">EVAR_96259_1</name>
</gene>
<comment type="caution">
    <text evidence="3">The sequence shown here is derived from an EMBL/GenBank/DDBJ whole genome shotgun (WGS) entry which is preliminary data.</text>
</comment>
<dbReference type="EMBL" id="BGZK01000587">
    <property type="protein sequence ID" value="GBP51708.1"/>
    <property type="molecule type" value="Genomic_DNA"/>
</dbReference>